<reference evidence="5" key="1">
    <citation type="submission" date="2023-06" db="EMBL/GenBank/DDBJ databases">
        <authorList>
            <person name="Zeman M."/>
            <person name="Kubasova T."/>
            <person name="Jahodarova E."/>
            <person name="Nykrynova M."/>
            <person name="Rychlik I."/>
        </authorList>
    </citation>
    <scope>NUCLEOTIDE SEQUENCE</scope>
    <source>
        <strain evidence="5">ET15</strain>
        <strain evidence="4">ET37</strain>
    </source>
</reference>
<dbReference type="RefSeq" id="WP_289825918.1">
    <property type="nucleotide sequence ID" value="NZ_JAUEIE010000012.1"/>
</dbReference>
<keyword evidence="1" id="KW-0732">Signal</keyword>
<dbReference type="EMBL" id="JAUEIE010000012">
    <property type="protein sequence ID" value="MDN0023482.1"/>
    <property type="molecule type" value="Genomic_DNA"/>
</dbReference>
<feature type="domain" description="DUF3298" evidence="2">
    <location>
        <begin position="186"/>
        <end position="264"/>
    </location>
</feature>
<dbReference type="Pfam" id="PF13739">
    <property type="entry name" value="PdaC"/>
    <property type="match status" value="1"/>
</dbReference>
<dbReference type="InterPro" id="IPR021729">
    <property type="entry name" value="DUF3298"/>
</dbReference>
<dbReference type="InterPro" id="IPR037126">
    <property type="entry name" value="PdaC/RsiV-like_sf"/>
</dbReference>
<dbReference type="Pfam" id="PF11738">
    <property type="entry name" value="DUF3298"/>
    <property type="match status" value="1"/>
</dbReference>
<dbReference type="InterPro" id="IPR025303">
    <property type="entry name" value="PdaC"/>
</dbReference>
<dbReference type="Gene3D" id="3.90.640.20">
    <property type="entry name" value="Heat-shock cognate protein, ATPase"/>
    <property type="match status" value="1"/>
</dbReference>
<evidence type="ECO:0000259" key="2">
    <source>
        <dbReference type="Pfam" id="PF11738"/>
    </source>
</evidence>
<evidence type="ECO:0000313" key="5">
    <source>
        <dbReference type="EMBL" id="MDN0025680.1"/>
    </source>
</evidence>
<evidence type="ECO:0000313" key="4">
    <source>
        <dbReference type="EMBL" id="MDN0023482.1"/>
    </source>
</evidence>
<dbReference type="PROSITE" id="PS51257">
    <property type="entry name" value="PROKAR_LIPOPROTEIN"/>
    <property type="match status" value="1"/>
</dbReference>
<name>A0AAW7JKD9_9BACT</name>
<feature type="signal peptide" evidence="1">
    <location>
        <begin position="1"/>
        <end position="23"/>
    </location>
</feature>
<dbReference type="EMBL" id="JAUEIF010000008">
    <property type="protein sequence ID" value="MDN0025680.1"/>
    <property type="molecule type" value="Genomic_DNA"/>
</dbReference>
<dbReference type="AlphaFoldDB" id="A0AAW7JKD9"/>
<evidence type="ECO:0000259" key="3">
    <source>
        <dbReference type="Pfam" id="PF13739"/>
    </source>
</evidence>
<reference evidence="5" key="2">
    <citation type="submission" date="2023-08" db="EMBL/GenBank/DDBJ databases">
        <title>Identification and characterization of horizontal gene transfer across gut microbiota members of farm animals based on homology search.</title>
        <authorList>
            <person name="Schwarzerova J."/>
            <person name="Nykrynova M."/>
            <person name="Jureckova K."/>
            <person name="Cejkova D."/>
            <person name="Rychlik I."/>
        </authorList>
    </citation>
    <scope>NUCLEOTIDE SEQUENCE</scope>
    <source>
        <strain evidence="5">ET15</strain>
        <strain evidence="4">ET37</strain>
    </source>
</reference>
<dbReference type="Proteomes" id="UP001167831">
    <property type="component" value="Unassembled WGS sequence"/>
</dbReference>
<sequence length="273" mass="29069">MKKIMFPFAVLSAFIIAALSSCGGQSKGSSDADSLVFDSIVVDTVAMLNGDNDSVRCEIKMNILYAVGANVDAVNDSIMNSGILTDMWKAAEKPDSGITMRQAVDRFVASYIAGYREECGKMVNEGLSGASLNYEYIVKTSAKEGRPGVITYLSDIYSFTGGAHGMNLVKAMNFDTATGAKIGKADFFAADADSVVTEGIIKSLSAQYKTDGLDGLKDQGVFALGEPYVPDNFVLGKDSVTFIYQPYDVAAYALGTIRASVAYSDIETAIVKK</sequence>
<protein>
    <submittedName>
        <fullName evidence="5">DUF3298 domain-containing protein</fullName>
    </submittedName>
</protein>
<dbReference type="Gene3D" id="3.30.565.40">
    <property type="entry name" value="Fervidobacterium nodosum Rt17-B1 like"/>
    <property type="match status" value="1"/>
</dbReference>
<evidence type="ECO:0000313" key="6">
    <source>
        <dbReference type="Proteomes" id="UP001167831"/>
    </source>
</evidence>
<comment type="caution">
    <text evidence="5">The sequence shown here is derived from an EMBL/GenBank/DDBJ whole genome shotgun (WGS) entry which is preliminary data.</text>
</comment>
<feature type="chain" id="PRO_5043330937" evidence="1">
    <location>
        <begin position="24"/>
        <end position="273"/>
    </location>
</feature>
<accession>A0AAW7JKD9</accession>
<gene>
    <name evidence="4" type="ORF">QVN81_10700</name>
    <name evidence="5" type="ORF">QVN84_09140</name>
</gene>
<keyword evidence="6" id="KW-1185">Reference proteome</keyword>
<dbReference type="Proteomes" id="UP001168478">
    <property type="component" value="Unassembled WGS sequence"/>
</dbReference>
<feature type="domain" description="Deacetylase PdaC" evidence="3">
    <location>
        <begin position="54"/>
        <end position="166"/>
    </location>
</feature>
<proteinExistence type="predicted"/>
<organism evidence="5 7">
    <name type="scientific">Leyella lascolaii</name>
    <dbReference type="NCBI Taxonomy" id="1776379"/>
    <lineage>
        <taxon>Bacteria</taxon>
        <taxon>Pseudomonadati</taxon>
        <taxon>Bacteroidota</taxon>
        <taxon>Bacteroidia</taxon>
        <taxon>Bacteroidales</taxon>
        <taxon>Prevotellaceae</taxon>
        <taxon>Leyella</taxon>
    </lineage>
</organism>
<evidence type="ECO:0000256" key="1">
    <source>
        <dbReference type="SAM" id="SignalP"/>
    </source>
</evidence>
<evidence type="ECO:0000313" key="7">
    <source>
        <dbReference type="Proteomes" id="UP001168478"/>
    </source>
</evidence>